<gene>
    <name evidence="1" type="ORF">COU96_03355</name>
</gene>
<accession>A0A2M8L4L9</accession>
<dbReference type="EMBL" id="PFEL01000126">
    <property type="protein sequence ID" value="PJE68496.1"/>
    <property type="molecule type" value="Genomic_DNA"/>
</dbReference>
<dbReference type="Proteomes" id="UP000229500">
    <property type="component" value="Unassembled WGS sequence"/>
</dbReference>
<sequence>MRALATCTLLNPAKQGERMMTMNTSITSTQATDGQKKQVKRLAEDAIDRVFSEGVLDKDGTQKLVEEGDEFQADILASIRKHSVSNQFADEEVESSYGYLSGYKPKGITQQCNRLRELIPGVGFADEKLAEQPLPAGAEGWFAIPKWQTIAPTYGEALQKVLDQIKKTRNGKFYNYREGQLGADRLRQHQKNAKAFAKLCEQQKDHDILVVACQFGKLHAGRSVRRAREVMPISQFGLDPFAVACMMLTHPERLQHFDDLCIDCAGADYDCDADGRWGRAPYFSFDDGRVWFGMLCVGDA</sequence>
<name>A0A2M8L4L9_9BACT</name>
<evidence type="ECO:0000313" key="1">
    <source>
        <dbReference type="EMBL" id="PJE68496.1"/>
    </source>
</evidence>
<protein>
    <submittedName>
        <fullName evidence="1">Uncharacterized protein</fullName>
    </submittedName>
</protein>
<comment type="caution">
    <text evidence="1">The sequence shown here is derived from an EMBL/GenBank/DDBJ whole genome shotgun (WGS) entry which is preliminary data.</text>
</comment>
<organism evidence="1 2">
    <name type="scientific">Candidatus Shapirobacteria bacterium CG10_big_fil_rev_8_21_14_0_10_38_14</name>
    <dbReference type="NCBI Taxonomy" id="1974483"/>
    <lineage>
        <taxon>Bacteria</taxon>
        <taxon>Candidatus Shapironibacteriota</taxon>
    </lineage>
</organism>
<proteinExistence type="predicted"/>
<reference evidence="2" key="1">
    <citation type="submission" date="2017-09" db="EMBL/GenBank/DDBJ databases">
        <title>Depth-based differentiation of microbial function through sediment-hosted aquifers and enrichment of novel symbionts in the deep terrestrial subsurface.</title>
        <authorList>
            <person name="Probst A.J."/>
            <person name="Ladd B."/>
            <person name="Jarett J.K."/>
            <person name="Geller-Mcgrath D.E."/>
            <person name="Sieber C.M.K."/>
            <person name="Emerson J.B."/>
            <person name="Anantharaman K."/>
            <person name="Thomas B.C."/>
            <person name="Malmstrom R."/>
            <person name="Stieglmeier M."/>
            <person name="Klingl A."/>
            <person name="Woyke T."/>
            <person name="Ryan C.M."/>
            <person name="Banfield J.F."/>
        </authorList>
    </citation>
    <scope>NUCLEOTIDE SEQUENCE [LARGE SCALE GENOMIC DNA]</scope>
</reference>
<feature type="non-terminal residue" evidence="1">
    <location>
        <position position="300"/>
    </location>
</feature>
<dbReference type="AlphaFoldDB" id="A0A2M8L4L9"/>
<evidence type="ECO:0000313" key="2">
    <source>
        <dbReference type="Proteomes" id="UP000229500"/>
    </source>
</evidence>